<dbReference type="PANTHER" id="PTHR43014:SF4">
    <property type="entry name" value="PYRIDINE NUCLEOTIDE-DISULFIDE OXIDOREDUCTASE RCLA-RELATED"/>
    <property type="match status" value="1"/>
</dbReference>
<organism evidence="2">
    <name type="scientific">marine metagenome</name>
    <dbReference type="NCBI Taxonomy" id="408172"/>
    <lineage>
        <taxon>unclassified sequences</taxon>
        <taxon>metagenomes</taxon>
        <taxon>ecological metagenomes</taxon>
    </lineage>
</organism>
<dbReference type="PRINTS" id="PR00411">
    <property type="entry name" value="PNDRDTASEI"/>
</dbReference>
<dbReference type="EMBL" id="UINC01147975">
    <property type="protein sequence ID" value="SVD39608.1"/>
    <property type="molecule type" value="Genomic_DNA"/>
</dbReference>
<dbReference type="InterPro" id="IPR023753">
    <property type="entry name" value="FAD/NAD-binding_dom"/>
</dbReference>
<dbReference type="PRINTS" id="PR00368">
    <property type="entry name" value="FADPNR"/>
</dbReference>
<evidence type="ECO:0000259" key="1">
    <source>
        <dbReference type="Pfam" id="PF07992"/>
    </source>
</evidence>
<dbReference type="InterPro" id="IPR036188">
    <property type="entry name" value="FAD/NAD-bd_sf"/>
</dbReference>
<name>A0A382V0Z0_9ZZZZ</name>
<dbReference type="GO" id="GO:0003955">
    <property type="term" value="F:NAD(P)H dehydrogenase (quinone) activity"/>
    <property type="evidence" value="ECO:0007669"/>
    <property type="project" value="TreeGrafter"/>
</dbReference>
<reference evidence="2" key="1">
    <citation type="submission" date="2018-05" db="EMBL/GenBank/DDBJ databases">
        <authorList>
            <person name="Lanie J.A."/>
            <person name="Ng W.-L."/>
            <person name="Kazmierczak K.M."/>
            <person name="Andrzejewski T.M."/>
            <person name="Davidsen T.M."/>
            <person name="Wayne K.J."/>
            <person name="Tettelin H."/>
            <person name="Glass J.I."/>
            <person name="Rusch D."/>
            <person name="Podicherti R."/>
            <person name="Tsui H.-C.T."/>
            <person name="Winkler M.E."/>
        </authorList>
    </citation>
    <scope>NUCLEOTIDE SEQUENCE</scope>
</reference>
<dbReference type="PANTHER" id="PTHR43014">
    <property type="entry name" value="MERCURIC REDUCTASE"/>
    <property type="match status" value="1"/>
</dbReference>
<feature type="non-terminal residue" evidence="2">
    <location>
        <position position="220"/>
    </location>
</feature>
<dbReference type="Gene3D" id="1.10.287.990">
    <property type="entry name" value="Fe,Mn superoxide dismutase (SOD) domain"/>
    <property type="match status" value="1"/>
</dbReference>
<dbReference type="SUPFAM" id="SSF51905">
    <property type="entry name" value="FAD/NAD(P)-binding domain"/>
    <property type="match status" value="1"/>
</dbReference>
<sequence length="220" mass="23687">MLNTIPSELDVAIIGAGSAGLPAFRAAREHTDRIALIERGPHGTTCARVGCMPSKLLIAAAEAAHGMQKAPGFGVHPGTVRIDGEAVMERVRRERDRFVGFVLDGVEQIDPKHRVSGQARFLEDSVLEIESAQIHVQRVVIASGTSPLIPDFLKGVRDRVVVNDDVFEWKTLPQSVAVFGAGVIALELGQALHRLGVRVRLFGRSLRTGPITDPAVLQNA</sequence>
<protein>
    <recommendedName>
        <fullName evidence="1">FAD/NAD(P)-binding domain-containing protein</fullName>
    </recommendedName>
</protein>
<dbReference type="Gene3D" id="3.50.50.60">
    <property type="entry name" value="FAD/NAD(P)-binding domain"/>
    <property type="match status" value="2"/>
</dbReference>
<evidence type="ECO:0000313" key="2">
    <source>
        <dbReference type="EMBL" id="SVD39608.1"/>
    </source>
</evidence>
<dbReference type="Pfam" id="PF07992">
    <property type="entry name" value="Pyr_redox_2"/>
    <property type="match status" value="1"/>
</dbReference>
<feature type="domain" description="FAD/NAD(P)-binding" evidence="1">
    <location>
        <begin position="10"/>
        <end position="209"/>
    </location>
</feature>
<dbReference type="InterPro" id="IPR036324">
    <property type="entry name" value="Mn/Fe_SOD_N_sf"/>
</dbReference>
<dbReference type="AlphaFoldDB" id="A0A382V0Z0"/>
<dbReference type="GO" id="GO:0050660">
    <property type="term" value="F:flavin adenine dinucleotide binding"/>
    <property type="evidence" value="ECO:0007669"/>
    <property type="project" value="TreeGrafter"/>
</dbReference>
<proteinExistence type="predicted"/>
<accession>A0A382V0Z0</accession>
<gene>
    <name evidence="2" type="ORF">METZ01_LOCUS392462</name>
</gene>